<comment type="caution">
    <text evidence="2">The sequence shown here is derived from an EMBL/GenBank/DDBJ whole genome shotgun (WGS) entry which is preliminary data.</text>
</comment>
<proteinExistence type="predicted"/>
<gene>
    <name evidence="2" type="ORF">GEV37_16395</name>
</gene>
<reference evidence="2 3" key="1">
    <citation type="journal article" date="2021" name="Sci. Rep.">
        <title>Genome analysis of a halophilic bacterium Halomonas malpeensis YU-PRIM-29(T) reveals its exopolysaccharide and pigment producing capabilities.</title>
        <authorList>
            <person name="Athmika"/>
            <person name="Ghate S.D."/>
            <person name="Arun A.B."/>
            <person name="Rao S.S."/>
            <person name="Kumar S.T.A."/>
            <person name="Kandiyil M.K."/>
            <person name="Saptami K."/>
            <person name="Rekha P.D."/>
        </authorList>
    </citation>
    <scope>NUCLEOTIDE SEQUENCE [LARGE SCALE GENOMIC DNA]</scope>
    <source>
        <strain evidence="3">prim 29</strain>
    </source>
</reference>
<dbReference type="Proteomes" id="UP001319882">
    <property type="component" value="Unassembled WGS sequence"/>
</dbReference>
<feature type="transmembrane region" description="Helical" evidence="1">
    <location>
        <begin position="34"/>
        <end position="55"/>
    </location>
</feature>
<evidence type="ECO:0008006" key="4">
    <source>
        <dbReference type="Google" id="ProtNLM"/>
    </source>
</evidence>
<evidence type="ECO:0000313" key="3">
    <source>
        <dbReference type="Proteomes" id="UP001319882"/>
    </source>
</evidence>
<keyword evidence="3" id="KW-1185">Reference proteome</keyword>
<feature type="transmembrane region" description="Helical" evidence="1">
    <location>
        <begin position="67"/>
        <end position="86"/>
    </location>
</feature>
<keyword evidence="1" id="KW-0472">Membrane</keyword>
<accession>A0ABS8DWK5</accession>
<evidence type="ECO:0000313" key="2">
    <source>
        <dbReference type="EMBL" id="MCB8890694.1"/>
    </source>
</evidence>
<name>A0ABS8DWK5_9GAMM</name>
<keyword evidence="1" id="KW-0812">Transmembrane</keyword>
<keyword evidence="1" id="KW-1133">Transmembrane helix</keyword>
<feature type="transmembrane region" description="Helical" evidence="1">
    <location>
        <begin position="9"/>
        <end position="28"/>
    </location>
</feature>
<protein>
    <recommendedName>
        <fullName evidence="4">Transmembrane protein</fullName>
    </recommendedName>
</protein>
<sequence>MQTVSAERVSVTLGLCIVMISIVPRYLAGGHQTHLTMLLIALAVVIGAALLQWRLLASTQRSALTALLKRLTIMMLAGAVMMGVWHALMTDWISWQRFISHAATCGLLLHAVTLGWRRSAQH</sequence>
<organism evidence="2 3">
    <name type="scientific">Vreelandella malpeensis</name>
    <dbReference type="NCBI Taxonomy" id="1172368"/>
    <lineage>
        <taxon>Bacteria</taxon>
        <taxon>Pseudomonadati</taxon>
        <taxon>Pseudomonadota</taxon>
        <taxon>Gammaproteobacteria</taxon>
        <taxon>Oceanospirillales</taxon>
        <taxon>Halomonadaceae</taxon>
        <taxon>Vreelandella</taxon>
    </lineage>
</organism>
<dbReference type="EMBL" id="WHVL01000009">
    <property type="protein sequence ID" value="MCB8890694.1"/>
    <property type="molecule type" value="Genomic_DNA"/>
</dbReference>
<evidence type="ECO:0000256" key="1">
    <source>
        <dbReference type="SAM" id="Phobius"/>
    </source>
</evidence>
<dbReference type="RefSeq" id="WP_227391358.1">
    <property type="nucleotide sequence ID" value="NZ_JBHSCJ010000002.1"/>
</dbReference>
<feature type="transmembrane region" description="Helical" evidence="1">
    <location>
        <begin position="98"/>
        <end position="116"/>
    </location>
</feature>